<dbReference type="GO" id="GO:0005524">
    <property type="term" value="F:ATP binding"/>
    <property type="evidence" value="ECO:0007669"/>
    <property type="project" value="InterPro"/>
</dbReference>
<gene>
    <name evidence="2" type="ORF">S01H1_53572</name>
</gene>
<feature type="non-terminal residue" evidence="2">
    <location>
        <position position="259"/>
    </location>
</feature>
<comment type="caution">
    <text evidence="2">The sequence shown here is derived from an EMBL/GenBank/DDBJ whole genome shotgun (WGS) entry which is preliminary data.</text>
</comment>
<name>X0W3Q4_9ZZZZ</name>
<feature type="non-terminal residue" evidence="2">
    <location>
        <position position="1"/>
    </location>
</feature>
<reference evidence="2" key="1">
    <citation type="journal article" date="2014" name="Front. Microbiol.">
        <title>High frequency of phylogenetically diverse reductive dehalogenase-homologous genes in deep subseafloor sedimentary metagenomes.</title>
        <authorList>
            <person name="Kawai M."/>
            <person name="Futagami T."/>
            <person name="Toyoda A."/>
            <person name="Takaki Y."/>
            <person name="Nishi S."/>
            <person name="Hori S."/>
            <person name="Arai W."/>
            <person name="Tsubouchi T."/>
            <person name="Morono Y."/>
            <person name="Uchiyama I."/>
            <person name="Ito T."/>
            <person name="Fujiyama A."/>
            <person name="Inagaki F."/>
            <person name="Takami H."/>
        </authorList>
    </citation>
    <scope>NUCLEOTIDE SEQUENCE</scope>
    <source>
        <strain evidence="2">Expedition CK06-06</strain>
    </source>
</reference>
<sequence>PETLKNHFDIIQAKKFKVMIKDESSDLKSNTSQNTRATLALAGFKNRAKGGKSYDASYVIPVRHALTATPAPNSPYEYWAQIKLVTGPGNAVFADNFYTFRAKYFNEIDLGNRRKMHKFRKGTFEEFSHRLAEVAHVCRKQDVLDLPPQTRQIHSIELEGAERRAYDRMKEDLLVRLKGETILASTALVEVMKLRQLSSGFLYGETESHTIGLSKVKYLSEIMRDDADSQRIIWINFRQEAEMLKGLPNSALLAGDIPM</sequence>
<dbReference type="Gene3D" id="3.40.50.10810">
    <property type="entry name" value="Tandem AAA-ATPase domain"/>
    <property type="match status" value="1"/>
</dbReference>
<accession>X0W3Q4</accession>
<dbReference type="AlphaFoldDB" id="X0W3Q4"/>
<dbReference type="InterPro" id="IPR038718">
    <property type="entry name" value="SNF2-like_sf"/>
</dbReference>
<feature type="domain" description="SNF2 N-terminal" evidence="1">
    <location>
        <begin position="4"/>
        <end position="196"/>
    </location>
</feature>
<dbReference type="InterPro" id="IPR027417">
    <property type="entry name" value="P-loop_NTPase"/>
</dbReference>
<dbReference type="InterPro" id="IPR000330">
    <property type="entry name" value="SNF2_N"/>
</dbReference>
<organism evidence="2">
    <name type="scientific">marine sediment metagenome</name>
    <dbReference type="NCBI Taxonomy" id="412755"/>
    <lineage>
        <taxon>unclassified sequences</taxon>
        <taxon>metagenomes</taxon>
        <taxon>ecological metagenomes</taxon>
    </lineage>
</organism>
<protein>
    <recommendedName>
        <fullName evidence="1">SNF2 N-terminal domain-containing protein</fullName>
    </recommendedName>
</protein>
<evidence type="ECO:0000313" key="2">
    <source>
        <dbReference type="EMBL" id="GAG25185.1"/>
    </source>
</evidence>
<dbReference type="EMBL" id="BARS01034695">
    <property type="protein sequence ID" value="GAG25185.1"/>
    <property type="molecule type" value="Genomic_DNA"/>
</dbReference>
<dbReference type="Pfam" id="PF00176">
    <property type="entry name" value="SNF2-rel_dom"/>
    <property type="match status" value="1"/>
</dbReference>
<dbReference type="SUPFAM" id="SSF52540">
    <property type="entry name" value="P-loop containing nucleoside triphosphate hydrolases"/>
    <property type="match status" value="1"/>
</dbReference>
<proteinExistence type="predicted"/>
<evidence type="ECO:0000259" key="1">
    <source>
        <dbReference type="Pfam" id="PF00176"/>
    </source>
</evidence>